<keyword evidence="2 7" id="KW-0813">Transport</keyword>
<dbReference type="PANTHER" id="PTHR43227:SF11">
    <property type="entry name" value="BLL4140 PROTEIN"/>
    <property type="match status" value="1"/>
</dbReference>
<keyword evidence="10" id="KW-1185">Reference proteome</keyword>
<dbReference type="Pfam" id="PF00528">
    <property type="entry name" value="BPD_transp_1"/>
    <property type="match status" value="1"/>
</dbReference>
<sequence>MFGIVIAFKDINYAKGIWGSDWAGFNNFKFFFTSQDAWRITRNTLLLNGCFIVVGIFCSVIIGLLMAELSRRLVRIFQTILFFPYFLSWVVVGFISFILLNPSYGVINKALEFFHMTSIDWYSKPGYWPTILTLTYLWKNVGYTAIIFFTGLISIDASYYEAAAIDGASRFQQIMKISIPLIIPLITLLVILNVGRIFYSDFGLFYFIPRNAGTLYSTTDVIDTYVFRSLRVVGDLGMASAAGLYQSVVGLVLVVITNFIVRKSNKENALF</sequence>
<keyword evidence="4 7" id="KW-0812">Transmembrane</keyword>
<evidence type="ECO:0000256" key="2">
    <source>
        <dbReference type="ARBA" id="ARBA00022448"/>
    </source>
</evidence>
<evidence type="ECO:0000256" key="7">
    <source>
        <dbReference type="RuleBase" id="RU363032"/>
    </source>
</evidence>
<evidence type="ECO:0000256" key="4">
    <source>
        <dbReference type="ARBA" id="ARBA00022692"/>
    </source>
</evidence>
<proteinExistence type="inferred from homology"/>
<dbReference type="Proteomes" id="UP000426246">
    <property type="component" value="Chromosome"/>
</dbReference>
<dbReference type="OrthoDB" id="9785836at2"/>
<accession>A0A6B8RTV5</accession>
<comment type="subcellular location">
    <subcellularLocation>
        <location evidence="1 7">Cell membrane</location>
        <topology evidence="1 7">Multi-pass membrane protein</topology>
    </subcellularLocation>
</comment>
<evidence type="ECO:0000313" key="10">
    <source>
        <dbReference type="Proteomes" id="UP000426246"/>
    </source>
</evidence>
<name>A0A6B8RTV5_9BACL</name>
<reference evidence="10" key="1">
    <citation type="submission" date="2018-11" db="EMBL/GenBank/DDBJ databases">
        <title>Complete genome sequence of Paenibacillus sp. ML311-T8.</title>
        <authorList>
            <person name="Nam Y.-D."/>
            <person name="Kang J."/>
            <person name="Chung W.-H."/>
            <person name="Park Y.S."/>
        </authorList>
    </citation>
    <scope>NUCLEOTIDE SEQUENCE [LARGE SCALE GENOMIC DNA]</scope>
    <source>
        <strain evidence="10">ML311-T8</strain>
    </source>
</reference>
<dbReference type="Gene3D" id="1.10.3720.10">
    <property type="entry name" value="MetI-like"/>
    <property type="match status" value="1"/>
</dbReference>
<dbReference type="InterPro" id="IPR050809">
    <property type="entry name" value="UgpAE/MalFG_permease"/>
</dbReference>
<feature type="transmembrane region" description="Helical" evidence="7">
    <location>
        <begin position="79"/>
        <end position="100"/>
    </location>
</feature>
<evidence type="ECO:0000256" key="5">
    <source>
        <dbReference type="ARBA" id="ARBA00022989"/>
    </source>
</evidence>
<dbReference type="PANTHER" id="PTHR43227">
    <property type="entry name" value="BLL4140 PROTEIN"/>
    <property type="match status" value="1"/>
</dbReference>
<evidence type="ECO:0000256" key="1">
    <source>
        <dbReference type="ARBA" id="ARBA00004651"/>
    </source>
</evidence>
<feature type="domain" description="ABC transmembrane type-1" evidence="8">
    <location>
        <begin position="41"/>
        <end position="257"/>
    </location>
</feature>
<evidence type="ECO:0000259" key="8">
    <source>
        <dbReference type="PROSITE" id="PS50928"/>
    </source>
</evidence>
<dbReference type="GO" id="GO:0005886">
    <property type="term" value="C:plasma membrane"/>
    <property type="evidence" value="ECO:0007669"/>
    <property type="project" value="UniProtKB-SubCell"/>
</dbReference>
<keyword evidence="5 7" id="KW-1133">Transmembrane helix</keyword>
<feature type="transmembrane region" description="Helical" evidence="7">
    <location>
        <begin position="181"/>
        <end position="199"/>
    </location>
</feature>
<feature type="transmembrane region" description="Helical" evidence="7">
    <location>
        <begin position="243"/>
        <end position="261"/>
    </location>
</feature>
<protein>
    <submittedName>
        <fullName evidence="9">Sugar ABC transporter permease</fullName>
    </submittedName>
</protein>
<dbReference type="PROSITE" id="PS50928">
    <property type="entry name" value="ABC_TM1"/>
    <property type="match status" value="1"/>
</dbReference>
<keyword evidence="3" id="KW-1003">Cell membrane</keyword>
<organism evidence="9 10">
    <name type="scientific">Paenibacillus psychroresistens</name>
    <dbReference type="NCBI Taxonomy" id="1778678"/>
    <lineage>
        <taxon>Bacteria</taxon>
        <taxon>Bacillati</taxon>
        <taxon>Bacillota</taxon>
        <taxon>Bacilli</taxon>
        <taxon>Bacillales</taxon>
        <taxon>Paenibacillaceae</taxon>
        <taxon>Paenibacillus</taxon>
    </lineage>
</organism>
<gene>
    <name evidence="9" type="ORF">EHS13_05515</name>
</gene>
<comment type="similarity">
    <text evidence="7">Belongs to the binding-protein-dependent transport system permease family.</text>
</comment>
<evidence type="ECO:0000256" key="3">
    <source>
        <dbReference type="ARBA" id="ARBA00022475"/>
    </source>
</evidence>
<dbReference type="SUPFAM" id="SSF161098">
    <property type="entry name" value="MetI-like"/>
    <property type="match status" value="1"/>
</dbReference>
<dbReference type="EMBL" id="CP034235">
    <property type="protein sequence ID" value="QGQ99960.1"/>
    <property type="molecule type" value="Genomic_DNA"/>
</dbReference>
<dbReference type="CDD" id="cd06261">
    <property type="entry name" value="TM_PBP2"/>
    <property type="match status" value="1"/>
</dbReference>
<feature type="transmembrane region" description="Helical" evidence="7">
    <location>
        <begin position="45"/>
        <end position="67"/>
    </location>
</feature>
<keyword evidence="6 7" id="KW-0472">Membrane</keyword>
<dbReference type="GO" id="GO:0055085">
    <property type="term" value="P:transmembrane transport"/>
    <property type="evidence" value="ECO:0007669"/>
    <property type="project" value="InterPro"/>
</dbReference>
<dbReference type="KEGG" id="ppsc:EHS13_05515"/>
<evidence type="ECO:0000256" key="6">
    <source>
        <dbReference type="ARBA" id="ARBA00023136"/>
    </source>
</evidence>
<dbReference type="InterPro" id="IPR035906">
    <property type="entry name" value="MetI-like_sf"/>
</dbReference>
<dbReference type="AlphaFoldDB" id="A0A6B8RTV5"/>
<evidence type="ECO:0000313" key="9">
    <source>
        <dbReference type="EMBL" id="QGQ99960.1"/>
    </source>
</evidence>
<dbReference type="InterPro" id="IPR000515">
    <property type="entry name" value="MetI-like"/>
</dbReference>